<dbReference type="SUPFAM" id="SSF52166">
    <property type="entry name" value="Ribosomal protein L4"/>
    <property type="match status" value="1"/>
</dbReference>
<evidence type="ECO:0000256" key="1">
    <source>
        <dbReference type="ARBA" id="ARBA00010528"/>
    </source>
</evidence>
<dbReference type="AlphaFoldDB" id="A0A438G588"/>
<proteinExistence type="inferred from homology"/>
<dbReference type="Pfam" id="PF00573">
    <property type="entry name" value="Ribosomal_L4"/>
    <property type="match status" value="1"/>
</dbReference>
<sequence>MARDHRIESVPELPLVIGDSAESIEKISAAIDILKQVGAYPDAEKAKDSHAIRPGKGKMRNRRYISRKGPLIVYGMEGAKLVKAFQNIPGVEVANVDRLNLLKLAPGGHLGRNSQLGPFSPCLSQSPAKKSGFGSANSGLDAPNSPRIFTDCLSATEMELSEDYTCVISHRPILSLAWHAWSPLGGHS</sequence>
<dbReference type="OrthoDB" id="10259785at2759"/>
<keyword evidence="2 4" id="KW-0689">Ribosomal protein</keyword>
<protein>
    <submittedName>
        <fullName evidence="4">60S ribosomal protein L4</fullName>
    </submittedName>
</protein>
<accession>A0A438G588</accession>
<keyword evidence="3" id="KW-0687">Ribonucleoprotein</keyword>
<evidence type="ECO:0000313" key="4">
    <source>
        <dbReference type="EMBL" id="RVW67361.1"/>
    </source>
</evidence>
<dbReference type="SMR" id="A0A438G588"/>
<dbReference type="InterPro" id="IPR002136">
    <property type="entry name" value="Ribosomal_uL4"/>
</dbReference>
<dbReference type="InterPro" id="IPR045240">
    <property type="entry name" value="Ribosomal_uL4_euk/arch"/>
</dbReference>
<gene>
    <name evidence="4" type="primary">RPL4_0</name>
    <name evidence="4" type="ORF">CK203_065033</name>
</gene>
<dbReference type="KEGG" id="vvi:100253424"/>
<dbReference type="Gramene" id="Vitis15g00375.t01">
    <property type="protein sequence ID" value="Vitis15g00375.t01.CDS"/>
    <property type="gene ID" value="Vitis15g00375"/>
</dbReference>
<dbReference type="GO" id="GO:0003735">
    <property type="term" value="F:structural constituent of ribosome"/>
    <property type="evidence" value="ECO:0007669"/>
    <property type="project" value="InterPro"/>
</dbReference>
<dbReference type="Gene3D" id="3.40.1370.10">
    <property type="match status" value="1"/>
</dbReference>
<organism evidence="4 5">
    <name type="scientific">Vitis vinifera</name>
    <name type="common">Grape</name>
    <dbReference type="NCBI Taxonomy" id="29760"/>
    <lineage>
        <taxon>Eukaryota</taxon>
        <taxon>Viridiplantae</taxon>
        <taxon>Streptophyta</taxon>
        <taxon>Embryophyta</taxon>
        <taxon>Tracheophyta</taxon>
        <taxon>Spermatophyta</taxon>
        <taxon>Magnoliopsida</taxon>
        <taxon>eudicotyledons</taxon>
        <taxon>Gunneridae</taxon>
        <taxon>Pentapetalae</taxon>
        <taxon>rosids</taxon>
        <taxon>Vitales</taxon>
        <taxon>Vitaceae</taxon>
        <taxon>Viteae</taxon>
        <taxon>Vitis</taxon>
    </lineage>
</organism>
<dbReference type="InterPro" id="IPR023574">
    <property type="entry name" value="Ribosomal_uL4_dom_sf"/>
</dbReference>
<dbReference type="Proteomes" id="UP000288805">
    <property type="component" value="Unassembled WGS sequence"/>
</dbReference>
<reference evidence="4 5" key="1">
    <citation type="journal article" date="2018" name="PLoS Genet.">
        <title>Population sequencing reveals clonal diversity and ancestral inbreeding in the grapevine cultivar Chardonnay.</title>
        <authorList>
            <person name="Roach M.J."/>
            <person name="Johnson D.L."/>
            <person name="Bohlmann J."/>
            <person name="van Vuuren H.J."/>
            <person name="Jones S.J."/>
            <person name="Pretorius I.S."/>
            <person name="Schmidt S.A."/>
            <person name="Borneman A.R."/>
        </authorList>
    </citation>
    <scope>NUCLEOTIDE SEQUENCE [LARGE SCALE GENOMIC DNA]</scope>
    <source>
        <strain evidence="5">cv. Chardonnay</strain>
        <tissue evidence="4">Leaf</tissue>
    </source>
</reference>
<dbReference type="GO" id="GO:1990904">
    <property type="term" value="C:ribonucleoprotein complex"/>
    <property type="evidence" value="ECO:0007669"/>
    <property type="project" value="UniProtKB-KW"/>
</dbReference>
<dbReference type="PANTHER" id="PTHR19431">
    <property type="entry name" value="60S RIBOSOMAL PROTEIN L4"/>
    <property type="match status" value="1"/>
</dbReference>
<dbReference type="GO" id="GO:0006412">
    <property type="term" value="P:translation"/>
    <property type="evidence" value="ECO:0007669"/>
    <property type="project" value="InterPro"/>
</dbReference>
<evidence type="ECO:0000313" key="5">
    <source>
        <dbReference type="Proteomes" id="UP000288805"/>
    </source>
</evidence>
<name>A0A438G588_VITVI</name>
<dbReference type="GO" id="GO:0005840">
    <property type="term" value="C:ribosome"/>
    <property type="evidence" value="ECO:0007669"/>
    <property type="project" value="UniProtKB-KW"/>
</dbReference>
<comment type="caution">
    <text evidence="4">The sequence shown here is derived from an EMBL/GenBank/DDBJ whole genome shotgun (WGS) entry which is preliminary data.</text>
</comment>
<evidence type="ECO:0000256" key="2">
    <source>
        <dbReference type="ARBA" id="ARBA00022980"/>
    </source>
</evidence>
<comment type="similarity">
    <text evidence="1">Belongs to the universal ribosomal protein uL4 family.</text>
</comment>
<dbReference type="EMBL" id="QGNW01000589">
    <property type="protein sequence ID" value="RVW67361.1"/>
    <property type="molecule type" value="Genomic_DNA"/>
</dbReference>
<evidence type="ECO:0000256" key="3">
    <source>
        <dbReference type="ARBA" id="ARBA00023274"/>
    </source>
</evidence>